<dbReference type="KEGG" id="ssau:H8M03_11110"/>
<dbReference type="Proteomes" id="UP000515861">
    <property type="component" value="Chromosome"/>
</dbReference>
<gene>
    <name evidence="3" type="ORF">H8M03_11110</name>
</gene>
<name>A0A7G9L1P1_9SPHN</name>
<keyword evidence="2" id="KW-0732">Signal</keyword>
<evidence type="ECO:0000256" key="1">
    <source>
        <dbReference type="SAM" id="MobiDB-lite"/>
    </source>
</evidence>
<accession>A0A7G9L1P1</accession>
<protein>
    <submittedName>
        <fullName evidence="3">DUF922 domain-containing protein</fullName>
    </submittedName>
</protein>
<dbReference type="InterPro" id="IPR010321">
    <property type="entry name" value="DUF922"/>
</dbReference>
<evidence type="ECO:0000313" key="4">
    <source>
        <dbReference type="Proteomes" id="UP000515861"/>
    </source>
</evidence>
<sequence>MLNIVLAAALAALGQDAQPAATPAVAPVATGPALEQIPGVTVNYYDVAGKNDKELRASIDQQRPKNAAGQPITAGTSWIIDASISKQTTDGVCKITSVTPNFKGTAVLPRLTTADKLKPEMLVQWNKYSDGLKTAAAEQLNFVRGRLGDVQTAVGAAACDQAAAALDASLEKLKTQEAAFLAQQAAARTAEEQRLMAEREAAAKAAKEKGENASYDPKSE</sequence>
<proteinExistence type="predicted"/>
<feature type="signal peptide" evidence="2">
    <location>
        <begin position="1"/>
        <end position="17"/>
    </location>
</feature>
<feature type="chain" id="PRO_5028997070" evidence="2">
    <location>
        <begin position="18"/>
        <end position="220"/>
    </location>
</feature>
<dbReference type="AlphaFoldDB" id="A0A7G9L1P1"/>
<feature type="region of interest" description="Disordered" evidence="1">
    <location>
        <begin position="193"/>
        <end position="220"/>
    </location>
</feature>
<dbReference type="EMBL" id="CP060697">
    <property type="protein sequence ID" value="QNM82540.1"/>
    <property type="molecule type" value="Genomic_DNA"/>
</dbReference>
<dbReference type="RefSeq" id="WP_187479495.1">
    <property type="nucleotide sequence ID" value="NZ_CP060697.1"/>
</dbReference>
<organism evidence="3 4">
    <name type="scientific">Sphingomonas sabuli</name>
    <dbReference type="NCBI Taxonomy" id="2764186"/>
    <lineage>
        <taxon>Bacteria</taxon>
        <taxon>Pseudomonadati</taxon>
        <taxon>Pseudomonadota</taxon>
        <taxon>Alphaproteobacteria</taxon>
        <taxon>Sphingomonadales</taxon>
        <taxon>Sphingomonadaceae</taxon>
        <taxon>Sphingomonas</taxon>
    </lineage>
</organism>
<evidence type="ECO:0000256" key="2">
    <source>
        <dbReference type="SAM" id="SignalP"/>
    </source>
</evidence>
<reference evidence="3 4" key="1">
    <citation type="submission" date="2020-08" db="EMBL/GenBank/DDBJ databases">
        <title>Sphingomonas sp. sand1-3 16S ribosomal RNA gene Genome sequencing and assembly.</title>
        <authorList>
            <person name="Kang M."/>
        </authorList>
    </citation>
    <scope>NUCLEOTIDE SEQUENCE [LARGE SCALE GENOMIC DNA]</scope>
    <source>
        <strain evidence="4">sand1-3</strain>
    </source>
</reference>
<dbReference type="Pfam" id="PF06037">
    <property type="entry name" value="DUF922"/>
    <property type="match status" value="1"/>
</dbReference>
<keyword evidence="4" id="KW-1185">Reference proteome</keyword>
<evidence type="ECO:0000313" key="3">
    <source>
        <dbReference type="EMBL" id="QNM82540.1"/>
    </source>
</evidence>